<dbReference type="Proteomes" id="UP000249524">
    <property type="component" value="Unassembled WGS sequence"/>
</dbReference>
<accession>A0A328BQL4</accession>
<gene>
    <name evidence="2" type="ORF">DJ019_02485</name>
</gene>
<dbReference type="InterPro" id="IPR029063">
    <property type="entry name" value="SAM-dependent_MTases_sf"/>
</dbReference>
<comment type="caution">
    <text evidence="2">The sequence shown here is derived from an EMBL/GenBank/DDBJ whole genome shotgun (WGS) entry which is preliminary data.</text>
</comment>
<reference evidence="2 3" key="1">
    <citation type="submission" date="2018-05" db="EMBL/GenBank/DDBJ databases">
        <authorList>
            <person name="Lanie J.A."/>
            <person name="Ng W.-L."/>
            <person name="Kazmierczak K.M."/>
            <person name="Andrzejewski T.M."/>
            <person name="Davidsen T.M."/>
            <person name="Wayne K.J."/>
            <person name="Tettelin H."/>
            <person name="Glass J.I."/>
            <person name="Rusch D."/>
            <person name="Podicherti R."/>
            <person name="Tsui H.-C.T."/>
            <person name="Winkler M.E."/>
        </authorList>
    </citation>
    <scope>NUCLEOTIDE SEQUENCE [LARGE SCALE GENOMIC DNA]</scope>
    <source>
        <strain evidence="2 3">BUT-10</strain>
    </source>
</reference>
<keyword evidence="3" id="KW-1185">Reference proteome</keyword>
<feature type="domain" description="Methyltransferase type 11" evidence="1">
    <location>
        <begin position="39"/>
        <end position="90"/>
    </location>
</feature>
<organism evidence="2 3">
    <name type="scientific">Phenylobacterium kunshanense</name>
    <dbReference type="NCBI Taxonomy" id="1445034"/>
    <lineage>
        <taxon>Bacteria</taxon>
        <taxon>Pseudomonadati</taxon>
        <taxon>Pseudomonadota</taxon>
        <taxon>Alphaproteobacteria</taxon>
        <taxon>Caulobacterales</taxon>
        <taxon>Caulobacteraceae</taxon>
        <taxon>Phenylobacterium</taxon>
    </lineage>
</organism>
<dbReference type="Pfam" id="PF08241">
    <property type="entry name" value="Methyltransf_11"/>
    <property type="match status" value="1"/>
</dbReference>
<dbReference type="GO" id="GO:0008757">
    <property type="term" value="F:S-adenosylmethionine-dependent methyltransferase activity"/>
    <property type="evidence" value="ECO:0007669"/>
    <property type="project" value="InterPro"/>
</dbReference>
<protein>
    <recommendedName>
        <fullName evidence="1">Methyltransferase type 11 domain-containing protein</fullName>
    </recommendedName>
</protein>
<name>A0A328BQL4_9CAUL</name>
<evidence type="ECO:0000259" key="1">
    <source>
        <dbReference type="Pfam" id="PF08241"/>
    </source>
</evidence>
<dbReference type="SUPFAM" id="SSF53335">
    <property type="entry name" value="S-adenosyl-L-methionine-dependent methyltransferases"/>
    <property type="match status" value="1"/>
</dbReference>
<dbReference type="Gene3D" id="3.40.50.150">
    <property type="entry name" value="Vaccinia Virus protein VP39"/>
    <property type="match status" value="1"/>
</dbReference>
<dbReference type="OrthoDB" id="9810247at2"/>
<dbReference type="AlphaFoldDB" id="A0A328BQL4"/>
<dbReference type="EMBL" id="QFYS01000001">
    <property type="protein sequence ID" value="RAK68899.1"/>
    <property type="molecule type" value="Genomic_DNA"/>
</dbReference>
<dbReference type="InterPro" id="IPR013216">
    <property type="entry name" value="Methyltransf_11"/>
</dbReference>
<sequence>MSLAPEHGVATKLNLGCGFDKREGWLNVDNFAACEPDRLLDLETTPWDLPSDAFEHVLLKHVLEHVGAAFPVFASVMQELYRVTAPGGIVEIHVPHIRHDSYWTDPTHVRPFTLETFQMFSKRANRDWAQSKANVSLIALMIDVDFELEHAEQTYEAEWSRKLRAGEVSPAELYEISRSRWNVAREIQVRLRAVK</sequence>
<proteinExistence type="predicted"/>
<dbReference type="RefSeq" id="WP_111274391.1">
    <property type="nucleotide sequence ID" value="NZ_QFYS01000001.1"/>
</dbReference>
<evidence type="ECO:0000313" key="3">
    <source>
        <dbReference type="Proteomes" id="UP000249524"/>
    </source>
</evidence>
<evidence type="ECO:0000313" key="2">
    <source>
        <dbReference type="EMBL" id="RAK68899.1"/>
    </source>
</evidence>